<reference evidence="2" key="1">
    <citation type="journal article" date="2019" name="Int. J. Syst. Evol. Microbiol.">
        <title>The Global Catalogue of Microorganisms (GCM) 10K type strain sequencing project: providing services to taxonomists for standard genome sequencing and annotation.</title>
        <authorList>
            <consortium name="The Broad Institute Genomics Platform"/>
            <consortium name="The Broad Institute Genome Sequencing Center for Infectious Disease"/>
            <person name="Wu L."/>
            <person name="Ma J."/>
        </authorList>
    </citation>
    <scope>NUCLEOTIDE SEQUENCE [LARGE SCALE GENOMIC DNA]</scope>
    <source>
        <strain evidence="2">JCM 17656</strain>
    </source>
</reference>
<keyword evidence="2" id="KW-1185">Reference proteome</keyword>
<organism evidence="1 2">
    <name type="scientific">Streptomyces osmaniensis</name>
    <dbReference type="NCBI Taxonomy" id="593134"/>
    <lineage>
        <taxon>Bacteria</taxon>
        <taxon>Bacillati</taxon>
        <taxon>Actinomycetota</taxon>
        <taxon>Actinomycetes</taxon>
        <taxon>Kitasatosporales</taxon>
        <taxon>Streptomycetaceae</taxon>
        <taxon>Streptomyces</taxon>
    </lineage>
</organism>
<gene>
    <name evidence="1" type="ORF">GCM10022295_89550</name>
</gene>
<sequence>MRRRSTHSTCALCRLTACSEDQGHDAPGRVLVDAGELVPRTTPQPCICPDCDGHASAAITLGGRDGHGHLRTITAHCPACHGTGTRPLRTQEGARA</sequence>
<dbReference type="Proteomes" id="UP001500707">
    <property type="component" value="Unassembled WGS sequence"/>
</dbReference>
<dbReference type="EMBL" id="BAABCE010000033">
    <property type="protein sequence ID" value="GAA3594216.1"/>
    <property type="molecule type" value="Genomic_DNA"/>
</dbReference>
<evidence type="ECO:0000313" key="2">
    <source>
        <dbReference type="Proteomes" id="UP001500707"/>
    </source>
</evidence>
<proteinExistence type="predicted"/>
<accession>A0ABP6YZN1</accession>
<protein>
    <submittedName>
        <fullName evidence="1">Uncharacterized protein</fullName>
    </submittedName>
</protein>
<name>A0ABP6YZN1_9ACTN</name>
<comment type="caution">
    <text evidence="1">The sequence shown here is derived from an EMBL/GenBank/DDBJ whole genome shotgun (WGS) entry which is preliminary data.</text>
</comment>
<evidence type="ECO:0000313" key="1">
    <source>
        <dbReference type="EMBL" id="GAA3594216.1"/>
    </source>
</evidence>